<feature type="transmembrane region" description="Helical" evidence="7">
    <location>
        <begin position="412"/>
        <end position="432"/>
    </location>
</feature>
<feature type="transmembrane region" description="Helical" evidence="7">
    <location>
        <begin position="104"/>
        <end position="121"/>
    </location>
</feature>
<feature type="transmembrane region" description="Helical" evidence="7">
    <location>
        <begin position="354"/>
        <end position="376"/>
    </location>
</feature>
<feature type="transmembrane region" description="Helical" evidence="7">
    <location>
        <begin position="204"/>
        <end position="222"/>
    </location>
</feature>
<dbReference type="GO" id="GO:0005886">
    <property type="term" value="C:plasma membrane"/>
    <property type="evidence" value="ECO:0007669"/>
    <property type="project" value="UniProtKB-SubCell"/>
</dbReference>
<accession>A0AAW9PYE3</accession>
<name>A0AAW9PYE3_9BURK</name>
<keyword evidence="10" id="KW-1185">Reference proteome</keyword>
<evidence type="ECO:0000256" key="6">
    <source>
        <dbReference type="ARBA" id="ARBA00023136"/>
    </source>
</evidence>
<feature type="transmembrane region" description="Helical" evidence="7">
    <location>
        <begin position="72"/>
        <end position="92"/>
    </location>
</feature>
<feature type="transmembrane region" description="Helical" evidence="7">
    <location>
        <begin position="168"/>
        <end position="192"/>
    </location>
</feature>
<evidence type="ECO:0000256" key="3">
    <source>
        <dbReference type="ARBA" id="ARBA00022475"/>
    </source>
</evidence>
<dbReference type="InterPro" id="IPR020846">
    <property type="entry name" value="MFS_dom"/>
</dbReference>
<sequence length="439" mass="46869">MSTASHALPSPSPYGQRSAAEHAKVAPGEIAVGVVIGRASEYFDFFVFGIAAVLVFPAVFFPQETRLTGTLYSFLIFSFAFIARPFGTALFMWMQRRWDRSTKLTAALFLLGTSTAGMAFLPGYASLGFTSIVLLSVFRIAQGVALGGSWDGLPSLLALNAPKDRRGWYAMLGQLGAPIGFILASGLFALLYSSLSSQDFLAWGWRYPFFVAFAINVVALFARLRLVVTHEYEQQLNERELEPTGVVELFRSQGENILIGAFAALASYALFHIVTVFPLSWILLYADQSVSEFLVIQIIGGVLAAISMVASGRIADRVGRRRTLAGAAGLIAVFSGFAPTLLDGGTLGQDVFILVGFVLLGLSYGQAAGAVTANFASKYRYTGAALTADVAWLIGAAFAPLVALGLSAHFGLAYVSVYLLSGAVCTLGALGLNRRLARD</sequence>
<evidence type="ECO:0000259" key="8">
    <source>
        <dbReference type="PROSITE" id="PS50850"/>
    </source>
</evidence>
<dbReference type="GO" id="GO:0022857">
    <property type="term" value="F:transmembrane transporter activity"/>
    <property type="evidence" value="ECO:0007669"/>
    <property type="project" value="InterPro"/>
</dbReference>
<evidence type="ECO:0000313" key="9">
    <source>
        <dbReference type="EMBL" id="MEF7612763.1"/>
    </source>
</evidence>
<dbReference type="EMBL" id="JAZIBG010000009">
    <property type="protein sequence ID" value="MEF7612763.1"/>
    <property type="molecule type" value="Genomic_DNA"/>
</dbReference>
<dbReference type="InterPro" id="IPR005829">
    <property type="entry name" value="Sugar_transporter_CS"/>
</dbReference>
<feature type="transmembrane region" description="Helical" evidence="7">
    <location>
        <begin position="293"/>
        <end position="312"/>
    </location>
</feature>
<keyword evidence="4 7" id="KW-0812">Transmembrane</keyword>
<keyword evidence="3" id="KW-1003">Cell membrane</keyword>
<comment type="caution">
    <text evidence="9">The sequence shown here is derived from an EMBL/GenBank/DDBJ whole genome shotgun (WGS) entry which is preliminary data.</text>
</comment>
<gene>
    <name evidence="9" type="ORF">V4F39_02495</name>
</gene>
<dbReference type="InterPro" id="IPR036259">
    <property type="entry name" value="MFS_trans_sf"/>
</dbReference>
<dbReference type="InterPro" id="IPR011701">
    <property type="entry name" value="MFS"/>
</dbReference>
<dbReference type="PANTHER" id="PTHR43045">
    <property type="entry name" value="SHIKIMATE TRANSPORTER"/>
    <property type="match status" value="1"/>
</dbReference>
<evidence type="ECO:0000256" key="2">
    <source>
        <dbReference type="ARBA" id="ARBA00022448"/>
    </source>
</evidence>
<feature type="domain" description="Major facilitator superfamily (MFS) profile" evidence="8">
    <location>
        <begin position="30"/>
        <end position="439"/>
    </location>
</feature>
<dbReference type="Gene3D" id="1.20.1250.20">
    <property type="entry name" value="MFS general substrate transporter like domains"/>
    <property type="match status" value="2"/>
</dbReference>
<keyword evidence="6 7" id="KW-0472">Membrane</keyword>
<evidence type="ECO:0000313" key="10">
    <source>
        <dbReference type="Proteomes" id="UP001336250"/>
    </source>
</evidence>
<evidence type="ECO:0000256" key="4">
    <source>
        <dbReference type="ARBA" id="ARBA00022692"/>
    </source>
</evidence>
<evidence type="ECO:0000256" key="1">
    <source>
        <dbReference type="ARBA" id="ARBA00004651"/>
    </source>
</evidence>
<dbReference type="Proteomes" id="UP001336250">
    <property type="component" value="Unassembled WGS sequence"/>
</dbReference>
<dbReference type="PROSITE" id="PS00216">
    <property type="entry name" value="SUGAR_TRANSPORT_1"/>
    <property type="match status" value="1"/>
</dbReference>
<feature type="transmembrane region" description="Helical" evidence="7">
    <location>
        <begin position="324"/>
        <end position="342"/>
    </location>
</feature>
<reference evidence="9 10" key="1">
    <citation type="submission" date="2024-02" db="EMBL/GenBank/DDBJ databases">
        <title>Genome sequence of Aquincola sp. MAHUQ-54.</title>
        <authorList>
            <person name="Huq M.A."/>
        </authorList>
    </citation>
    <scope>NUCLEOTIDE SEQUENCE [LARGE SCALE GENOMIC DNA]</scope>
    <source>
        <strain evidence="9 10">MAHUQ-54</strain>
    </source>
</reference>
<dbReference type="SUPFAM" id="SSF103473">
    <property type="entry name" value="MFS general substrate transporter"/>
    <property type="match status" value="1"/>
</dbReference>
<keyword evidence="5 7" id="KW-1133">Transmembrane helix</keyword>
<dbReference type="RefSeq" id="WP_332287657.1">
    <property type="nucleotide sequence ID" value="NZ_JAZIBG010000009.1"/>
</dbReference>
<dbReference type="AlphaFoldDB" id="A0AAW9PYE3"/>
<feature type="transmembrane region" description="Helical" evidence="7">
    <location>
        <begin position="42"/>
        <end position="60"/>
    </location>
</feature>
<comment type="subcellular location">
    <subcellularLocation>
        <location evidence="1">Cell membrane</location>
        <topology evidence="1">Multi-pass membrane protein</topology>
    </subcellularLocation>
</comment>
<organism evidence="9 10">
    <name type="scientific">Aquincola agrisoli</name>
    <dbReference type="NCBI Taxonomy" id="3119538"/>
    <lineage>
        <taxon>Bacteria</taxon>
        <taxon>Pseudomonadati</taxon>
        <taxon>Pseudomonadota</taxon>
        <taxon>Betaproteobacteria</taxon>
        <taxon>Burkholderiales</taxon>
        <taxon>Sphaerotilaceae</taxon>
        <taxon>Aquincola</taxon>
    </lineage>
</organism>
<proteinExistence type="predicted"/>
<feature type="transmembrane region" description="Helical" evidence="7">
    <location>
        <begin position="257"/>
        <end position="281"/>
    </location>
</feature>
<protein>
    <submittedName>
        <fullName evidence="9">MFS transporter</fullName>
    </submittedName>
</protein>
<evidence type="ECO:0000256" key="7">
    <source>
        <dbReference type="SAM" id="Phobius"/>
    </source>
</evidence>
<dbReference type="Pfam" id="PF07690">
    <property type="entry name" value="MFS_1"/>
    <property type="match status" value="1"/>
</dbReference>
<evidence type="ECO:0000256" key="5">
    <source>
        <dbReference type="ARBA" id="ARBA00022989"/>
    </source>
</evidence>
<feature type="transmembrane region" description="Helical" evidence="7">
    <location>
        <begin position="383"/>
        <end position="406"/>
    </location>
</feature>
<dbReference type="PANTHER" id="PTHR43045:SF2">
    <property type="entry name" value="INNER MEMBRANE METABOLITE TRANSPORT PROTEIN YHJE"/>
    <property type="match status" value="1"/>
</dbReference>
<keyword evidence="2" id="KW-0813">Transport</keyword>
<dbReference type="PROSITE" id="PS50850">
    <property type="entry name" value="MFS"/>
    <property type="match status" value="1"/>
</dbReference>